<dbReference type="GO" id="GO:0016887">
    <property type="term" value="F:ATP hydrolysis activity"/>
    <property type="evidence" value="ECO:0007669"/>
    <property type="project" value="InterPro"/>
</dbReference>
<dbReference type="PANTHER" id="PTHR42798">
    <property type="entry name" value="LIPOPROTEIN-RELEASING SYSTEM ATP-BINDING PROTEIN LOLD"/>
    <property type="match status" value="1"/>
</dbReference>
<name>A0A365Y4P5_9BACT</name>
<protein>
    <submittedName>
        <fullName evidence="6">ABC transporter</fullName>
    </submittedName>
</protein>
<evidence type="ECO:0000256" key="1">
    <source>
        <dbReference type="ARBA" id="ARBA00005417"/>
    </source>
</evidence>
<dbReference type="EMBL" id="QFFJ01000001">
    <property type="protein sequence ID" value="RBL93562.1"/>
    <property type="molecule type" value="Genomic_DNA"/>
</dbReference>
<comment type="caution">
    <text evidence="6">The sequence shown here is derived from an EMBL/GenBank/DDBJ whole genome shotgun (WGS) entry which is preliminary data.</text>
</comment>
<comment type="similarity">
    <text evidence="1">Belongs to the ABC transporter superfamily.</text>
</comment>
<dbReference type="GO" id="GO:0005524">
    <property type="term" value="F:ATP binding"/>
    <property type="evidence" value="ECO:0007669"/>
    <property type="project" value="UniProtKB-KW"/>
</dbReference>
<evidence type="ECO:0000256" key="3">
    <source>
        <dbReference type="ARBA" id="ARBA00022840"/>
    </source>
</evidence>
<evidence type="ECO:0000313" key="7">
    <source>
        <dbReference type="Proteomes" id="UP000253410"/>
    </source>
</evidence>
<feature type="domain" description="ABC transporter" evidence="5">
    <location>
        <begin position="6"/>
        <end position="219"/>
    </location>
</feature>
<dbReference type="AlphaFoldDB" id="A0A365Y4P5"/>
<keyword evidence="7" id="KW-1185">Reference proteome</keyword>
<dbReference type="PANTHER" id="PTHR42798:SF7">
    <property type="entry name" value="ALPHA-D-RIBOSE 1-METHYLPHOSPHONATE 5-TRIPHOSPHATE SYNTHASE SUBUNIT PHNL"/>
    <property type="match status" value="1"/>
</dbReference>
<dbReference type="InterPro" id="IPR017871">
    <property type="entry name" value="ABC_transporter-like_CS"/>
</dbReference>
<keyword evidence="2" id="KW-0547">Nucleotide-binding</keyword>
<evidence type="ECO:0000256" key="2">
    <source>
        <dbReference type="ARBA" id="ARBA00022741"/>
    </source>
</evidence>
<gene>
    <name evidence="6" type="ORF">DF182_13710</name>
</gene>
<dbReference type="OrthoDB" id="1098100at2"/>
<evidence type="ECO:0000256" key="4">
    <source>
        <dbReference type="ARBA" id="ARBA00022967"/>
    </source>
</evidence>
<evidence type="ECO:0000313" key="6">
    <source>
        <dbReference type="EMBL" id="RBL93562.1"/>
    </source>
</evidence>
<accession>A0A365Y4P5</accession>
<dbReference type="InterPro" id="IPR027417">
    <property type="entry name" value="P-loop_NTPase"/>
</dbReference>
<organism evidence="6 7">
    <name type="scientific">Chitinophaga flava</name>
    <dbReference type="NCBI Taxonomy" id="2259036"/>
    <lineage>
        <taxon>Bacteria</taxon>
        <taxon>Pseudomonadati</taxon>
        <taxon>Bacteroidota</taxon>
        <taxon>Chitinophagia</taxon>
        <taxon>Chitinophagales</taxon>
        <taxon>Chitinophagaceae</taxon>
        <taxon>Chitinophaga</taxon>
    </lineage>
</organism>
<sequence>MKRMQIQIENLMPIPLKDKLLQRTSGIWNQEVTFSPGSFVKIKAPSGTGKTTLVHYLYHIRQDYTGKVLVNGQPWQSYSKNELAAMRQQQISIIFQDLRLFEQLTAVENISLKRVMLANPYCSEEKIREMAARLNVTHVLQQSSKTLSYGERQRIAIIRALVQPFQWLLMDEPFSHLDEENARRAADLIAEECKARNAGFILTDLDNDHHFQYDVHYQL</sequence>
<evidence type="ECO:0000259" key="5">
    <source>
        <dbReference type="PROSITE" id="PS50893"/>
    </source>
</evidence>
<dbReference type="Proteomes" id="UP000253410">
    <property type="component" value="Unassembled WGS sequence"/>
</dbReference>
<dbReference type="PROSITE" id="PS00211">
    <property type="entry name" value="ABC_TRANSPORTER_1"/>
    <property type="match status" value="1"/>
</dbReference>
<dbReference type="RefSeq" id="WP_113616160.1">
    <property type="nucleotide sequence ID" value="NZ_QFFJ01000001.1"/>
</dbReference>
<dbReference type="PROSITE" id="PS50893">
    <property type="entry name" value="ABC_TRANSPORTER_2"/>
    <property type="match status" value="1"/>
</dbReference>
<proteinExistence type="inferred from homology"/>
<keyword evidence="4" id="KW-1278">Translocase</keyword>
<dbReference type="Pfam" id="PF00005">
    <property type="entry name" value="ABC_tran"/>
    <property type="match status" value="1"/>
</dbReference>
<dbReference type="SUPFAM" id="SSF52540">
    <property type="entry name" value="P-loop containing nucleoside triphosphate hydrolases"/>
    <property type="match status" value="1"/>
</dbReference>
<reference evidence="6 7" key="1">
    <citation type="submission" date="2018-05" db="EMBL/GenBank/DDBJ databases">
        <title>Chitinophaga sp. K3CV102501T nov., isolated from isolated from a monsoon evergreen broad-leaved forest soil.</title>
        <authorList>
            <person name="Lv Y."/>
        </authorList>
    </citation>
    <scope>NUCLEOTIDE SEQUENCE [LARGE SCALE GENOMIC DNA]</scope>
    <source>
        <strain evidence="6 7">GDMCC 1.1325</strain>
    </source>
</reference>
<keyword evidence="3" id="KW-0067">ATP-binding</keyword>
<dbReference type="InterPro" id="IPR003439">
    <property type="entry name" value="ABC_transporter-like_ATP-bd"/>
</dbReference>
<dbReference type="Gene3D" id="3.40.50.300">
    <property type="entry name" value="P-loop containing nucleotide triphosphate hydrolases"/>
    <property type="match status" value="1"/>
</dbReference>